<dbReference type="InterPro" id="IPR055348">
    <property type="entry name" value="DctQ"/>
</dbReference>
<dbReference type="KEGG" id="afa:UZ73_07255"/>
<dbReference type="EMBL" id="QEXO01000002">
    <property type="protein sequence ID" value="PWE14707.1"/>
    <property type="molecule type" value="Genomic_DNA"/>
</dbReference>
<organism evidence="11 12">
    <name type="scientific">Alcaligenes faecalis</name>
    <dbReference type="NCBI Taxonomy" id="511"/>
    <lineage>
        <taxon>Bacteria</taxon>
        <taxon>Pseudomonadati</taxon>
        <taxon>Pseudomonadota</taxon>
        <taxon>Betaproteobacteria</taxon>
        <taxon>Burkholderiales</taxon>
        <taxon>Alcaligenaceae</taxon>
        <taxon>Alcaligenes</taxon>
    </lineage>
</organism>
<evidence type="ECO:0000256" key="8">
    <source>
        <dbReference type="ARBA" id="ARBA00038436"/>
    </source>
</evidence>
<dbReference type="Proteomes" id="UP000245216">
    <property type="component" value="Unassembled WGS sequence"/>
</dbReference>
<keyword evidence="3" id="KW-1003">Cell membrane</keyword>
<feature type="transmembrane region" description="Helical" evidence="9">
    <location>
        <begin position="12"/>
        <end position="30"/>
    </location>
</feature>
<dbReference type="GeneID" id="29370215"/>
<feature type="transmembrane region" description="Helical" evidence="9">
    <location>
        <begin position="153"/>
        <end position="174"/>
    </location>
</feature>
<dbReference type="GO" id="GO:0022857">
    <property type="term" value="F:transmembrane transporter activity"/>
    <property type="evidence" value="ECO:0007669"/>
    <property type="project" value="UniProtKB-UniRule"/>
</dbReference>
<dbReference type="InterPro" id="IPR007387">
    <property type="entry name" value="TRAP_DctQ"/>
</dbReference>
<accession>A0A2U2BL69</accession>
<reference evidence="11 12" key="1">
    <citation type="submission" date="2018-05" db="EMBL/GenBank/DDBJ databases">
        <title>Genome Sequence of an Efficient Indole-Degrading Bacterium, Alcaligenes sp.YBY.</title>
        <authorList>
            <person name="Yang B."/>
        </authorList>
    </citation>
    <scope>NUCLEOTIDE SEQUENCE [LARGE SCALE GENOMIC DNA]</scope>
    <source>
        <strain evidence="11 12">YBY</strain>
    </source>
</reference>
<evidence type="ECO:0000313" key="12">
    <source>
        <dbReference type="Proteomes" id="UP000245216"/>
    </source>
</evidence>
<comment type="subunit">
    <text evidence="9">The complex comprises the extracytoplasmic solute receptor protein and the two transmembrane proteins.</text>
</comment>
<keyword evidence="7 9" id="KW-0472">Membrane</keyword>
<evidence type="ECO:0000256" key="9">
    <source>
        <dbReference type="RuleBase" id="RU369079"/>
    </source>
</evidence>
<sequence length="211" mass="23272">MFLRFLDRFEETFISLLMVAAVVIIFVAVCQRYSVSLLADLVSWSRAHGYESLMAMARSTYRSVAGINLLWAQELCIYLFVWMAKFGAAYGVRVGIHVGVDVLVNSVGPRWRHLLVVISLFAGALFTAIVAWIGGSFVYGIAQTAQVSADLEVPVWIVYLAVPAGSLLMCFRFLQALMNFIQTGHLPHHEPAADLIAETERGVSESEGARA</sequence>
<comment type="caution">
    <text evidence="11">The sequence shown here is derived from an EMBL/GenBank/DDBJ whole genome shotgun (WGS) entry which is preliminary data.</text>
</comment>
<dbReference type="RefSeq" id="WP_045930891.1">
    <property type="nucleotide sequence ID" value="NZ_CAXOJJ010000013.1"/>
</dbReference>
<evidence type="ECO:0000256" key="2">
    <source>
        <dbReference type="ARBA" id="ARBA00022448"/>
    </source>
</evidence>
<proteinExistence type="inferred from homology"/>
<evidence type="ECO:0000256" key="1">
    <source>
        <dbReference type="ARBA" id="ARBA00004429"/>
    </source>
</evidence>
<dbReference type="STRING" id="511.UZ73_07255"/>
<evidence type="ECO:0000256" key="7">
    <source>
        <dbReference type="ARBA" id="ARBA00023136"/>
    </source>
</evidence>
<keyword evidence="4 9" id="KW-0997">Cell inner membrane</keyword>
<keyword evidence="2 9" id="KW-0813">Transport</keyword>
<dbReference type="PANTHER" id="PTHR35011">
    <property type="entry name" value="2,3-DIKETO-L-GULONATE TRAP TRANSPORTER SMALL PERMEASE PROTEIN YIAM"/>
    <property type="match status" value="1"/>
</dbReference>
<keyword evidence="6 9" id="KW-1133">Transmembrane helix</keyword>
<comment type="subcellular location">
    <subcellularLocation>
        <location evidence="1 9">Cell inner membrane</location>
        <topology evidence="1 9">Multi-pass membrane protein</topology>
    </subcellularLocation>
</comment>
<dbReference type="Pfam" id="PF04290">
    <property type="entry name" value="DctQ"/>
    <property type="match status" value="1"/>
</dbReference>
<evidence type="ECO:0000256" key="5">
    <source>
        <dbReference type="ARBA" id="ARBA00022692"/>
    </source>
</evidence>
<feature type="domain" description="Tripartite ATP-independent periplasmic transporters DctQ component" evidence="10">
    <location>
        <begin position="54"/>
        <end position="181"/>
    </location>
</feature>
<comment type="similarity">
    <text evidence="8 9">Belongs to the TRAP transporter small permease family.</text>
</comment>
<name>A0A2U2BL69_ALCFA</name>
<dbReference type="GO" id="GO:0015740">
    <property type="term" value="P:C4-dicarboxylate transport"/>
    <property type="evidence" value="ECO:0007669"/>
    <property type="project" value="TreeGrafter"/>
</dbReference>
<evidence type="ECO:0000256" key="3">
    <source>
        <dbReference type="ARBA" id="ARBA00022475"/>
    </source>
</evidence>
<feature type="transmembrane region" description="Helical" evidence="9">
    <location>
        <begin position="114"/>
        <end position="141"/>
    </location>
</feature>
<reference evidence="11 12" key="2">
    <citation type="submission" date="2018-05" db="EMBL/GenBank/DDBJ databases">
        <authorList>
            <person name="Lanie J.A."/>
            <person name="Ng W.-L."/>
            <person name="Kazmierczak K.M."/>
            <person name="Andrzejewski T.M."/>
            <person name="Davidsen T.M."/>
            <person name="Wayne K.J."/>
            <person name="Tettelin H."/>
            <person name="Glass J.I."/>
            <person name="Rusch D."/>
            <person name="Podicherti R."/>
            <person name="Tsui H.-C.T."/>
            <person name="Winkler M.E."/>
        </authorList>
    </citation>
    <scope>NUCLEOTIDE SEQUENCE [LARGE SCALE GENOMIC DNA]</scope>
    <source>
        <strain evidence="11 12">YBY</strain>
    </source>
</reference>
<evidence type="ECO:0000259" key="10">
    <source>
        <dbReference type="Pfam" id="PF04290"/>
    </source>
</evidence>
<keyword evidence="5 9" id="KW-0812">Transmembrane</keyword>
<evidence type="ECO:0000256" key="4">
    <source>
        <dbReference type="ARBA" id="ARBA00022519"/>
    </source>
</evidence>
<dbReference type="AlphaFoldDB" id="A0A2U2BL69"/>
<gene>
    <name evidence="11" type="ORF">DF183_08360</name>
</gene>
<evidence type="ECO:0000256" key="6">
    <source>
        <dbReference type="ARBA" id="ARBA00022989"/>
    </source>
</evidence>
<evidence type="ECO:0000313" key="11">
    <source>
        <dbReference type="EMBL" id="PWE14707.1"/>
    </source>
</evidence>
<protein>
    <recommendedName>
        <fullName evidence="9">TRAP transporter small permease protein</fullName>
    </recommendedName>
</protein>
<dbReference type="GO" id="GO:0005886">
    <property type="term" value="C:plasma membrane"/>
    <property type="evidence" value="ECO:0007669"/>
    <property type="project" value="UniProtKB-SubCell"/>
</dbReference>
<comment type="function">
    <text evidence="9">Part of the tripartite ATP-independent periplasmic (TRAP) transport system.</text>
</comment>
<feature type="transmembrane region" description="Helical" evidence="9">
    <location>
        <begin position="64"/>
        <end position="84"/>
    </location>
</feature>
<dbReference type="PANTHER" id="PTHR35011:SF2">
    <property type="entry name" value="2,3-DIKETO-L-GULONATE TRAP TRANSPORTER SMALL PERMEASE PROTEIN YIAM"/>
    <property type="match status" value="1"/>
</dbReference>